<name>A0A842IWW4_9FLAO</name>
<feature type="chain" id="PRO_5032360706" evidence="1">
    <location>
        <begin position="23"/>
        <end position="136"/>
    </location>
</feature>
<organism evidence="2 3">
    <name type="scientific">Winogradskyella flava</name>
    <dbReference type="NCBI Taxonomy" id="1884876"/>
    <lineage>
        <taxon>Bacteria</taxon>
        <taxon>Pseudomonadati</taxon>
        <taxon>Bacteroidota</taxon>
        <taxon>Flavobacteriia</taxon>
        <taxon>Flavobacteriales</taxon>
        <taxon>Flavobacteriaceae</taxon>
        <taxon>Winogradskyella</taxon>
    </lineage>
</organism>
<dbReference type="RefSeq" id="WP_185788985.1">
    <property type="nucleotide sequence ID" value="NZ_JACLCP010000002.1"/>
</dbReference>
<dbReference type="Proteomes" id="UP000533900">
    <property type="component" value="Unassembled WGS sequence"/>
</dbReference>
<comment type="caution">
    <text evidence="2">The sequence shown here is derived from an EMBL/GenBank/DDBJ whole genome shotgun (WGS) entry which is preliminary data.</text>
</comment>
<gene>
    <name evidence="2" type="ORF">H7F21_09245</name>
</gene>
<evidence type="ECO:0000313" key="2">
    <source>
        <dbReference type="EMBL" id="MBC2845278.1"/>
    </source>
</evidence>
<evidence type="ECO:0000313" key="3">
    <source>
        <dbReference type="Proteomes" id="UP000533900"/>
    </source>
</evidence>
<feature type="signal peptide" evidence="1">
    <location>
        <begin position="1"/>
        <end position="22"/>
    </location>
</feature>
<dbReference type="AlphaFoldDB" id="A0A842IWW4"/>
<keyword evidence="1" id="KW-0732">Signal</keyword>
<evidence type="ECO:0000256" key="1">
    <source>
        <dbReference type="SAM" id="SignalP"/>
    </source>
</evidence>
<sequence length="136" mass="15011">MKNLLRFMPLMALVLFTCTADSNENDVQIDSLLFEQNQPPCVDDDPITRVVNNGTIPFDLIVLANDGTVLVDIPNIPANTTTSWASFPQGEVLFSVKSNQTGVQDDKVVLQMNTCMAFDIEIDATNQIVSYTPIML</sequence>
<protein>
    <submittedName>
        <fullName evidence="2">Uncharacterized protein</fullName>
    </submittedName>
</protein>
<keyword evidence="3" id="KW-1185">Reference proteome</keyword>
<dbReference type="EMBL" id="JACLCP010000002">
    <property type="protein sequence ID" value="MBC2845278.1"/>
    <property type="molecule type" value="Genomic_DNA"/>
</dbReference>
<accession>A0A842IWW4</accession>
<proteinExistence type="predicted"/>
<reference evidence="2" key="1">
    <citation type="submission" date="2020-08" db="EMBL/GenBank/DDBJ databases">
        <title>Winogradskyella ouciana sp. nov., isolated from the hadal seawater of the Mariana Trench.</title>
        <authorList>
            <person name="He X."/>
        </authorList>
    </citation>
    <scope>NUCLEOTIDE SEQUENCE [LARGE SCALE GENOMIC DNA]</scope>
    <source>
        <strain evidence="2">KCTC 52348</strain>
    </source>
</reference>